<sequence>MPTSPHQNNGSQHRDTFSLPAAMTANSTDTHKYKEFDNITSLEGGVQWESRKEREEEGRWRNVITDVTDCSVSYE</sequence>
<gene>
    <name evidence="1" type="ORF">ILYODFUR_022057</name>
</gene>
<evidence type="ECO:0000313" key="1">
    <source>
        <dbReference type="EMBL" id="MEQ2256209.1"/>
    </source>
</evidence>
<dbReference type="EMBL" id="JAHRIQ010106673">
    <property type="protein sequence ID" value="MEQ2256209.1"/>
    <property type="molecule type" value="Genomic_DNA"/>
</dbReference>
<dbReference type="Proteomes" id="UP001482620">
    <property type="component" value="Unassembled WGS sequence"/>
</dbReference>
<organism evidence="1 2">
    <name type="scientific">Ilyodon furcidens</name>
    <name type="common">goldbreast splitfin</name>
    <dbReference type="NCBI Taxonomy" id="33524"/>
    <lineage>
        <taxon>Eukaryota</taxon>
        <taxon>Metazoa</taxon>
        <taxon>Chordata</taxon>
        <taxon>Craniata</taxon>
        <taxon>Vertebrata</taxon>
        <taxon>Euteleostomi</taxon>
        <taxon>Actinopterygii</taxon>
        <taxon>Neopterygii</taxon>
        <taxon>Teleostei</taxon>
        <taxon>Neoteleostei</taxon>
        <taxon>Acanthomorphata</taxon>
        <taxon>Ovalentaria</taxon>
        <taxon>Atherinomorphae</taxon>
        <taxon>Cyprinodontiformes</taxon>
        <taxon>Goodeidae</taxon>
        <taxon>Ilyodon</taxon>
    </lineage>
</organism>
<accession>A0ABV0VGG8</accession>
<comment type="caution">
    <text evidence="1">The sequence shown here is derived from an EMBL/GenBank/DDBJ whole genome shotgun (WGS) entry which is preliminary data.</text>
</comment>
<protein>
    <submittedName>
        <fullName evidence="1">Uncharacterized protein</fullName>
    </submittedName>
</protein>
<evidence type="ECO:0000313" key="2">
    <source>
        <dbReference type="Proteomes" id="UP001482620"/>
    </source>
</evidence>
<reference evidence="1 2" key="1">
    <citation type="submission" date="2021-06" db="EMBL/GenBank/DDBJ databases">
        <authorList>
            <person name="Palmer J.M."/>
        </authorList>
    </citation>
    <scope>NUCLEOTIDE SEQUENCE [LARGE SCALE GENOMIC DNA]</scope>
    <source>
        <strain evidence="2">if_2019</strain>
        <tissue evidence="1">Muscle</tissue>
    </source>
</reference>
<name>A0ABV0VGG8_9TELE</name>
<proteinExistence type="predicted"/>
<keyword evidence="2" id="KW-1185">Reference proteome</keyword>